<name>A0ABX5NLD1_9HYPH</name>
<protein>
    <submittedName>
        <fullName evidence="2">Uncharacterized protein</fullName>
    </submittedName>
</protein>
<dbReference type="Proteomes" id="UP000247536">
    <property type="component" value="Unassembled WGS sequence"/>
</dbReference>
<keyword evidence="3" id="KW-1185">Reference proteome</keyword>
<evidence type="ECO:0000313" key="2">
    <source>
        <dbReference type="EMBL" id="PYB70673.1"/>
    </source>
</evidence>
<dbReference type="EMBL" id="QJRY01000008">
    <property type="protein sequence ID" value="PYB70673.1"/>
    <property type="molecule type" value="Genomic_DNA"/>
</dbReference>
<evidence type="ECO:0000256" key="1">
    <source>
        <dbReference type="SAM" id="MobiDB-lite"/>
    </source>
</evidence>
<comment type="caution">
    <text evidence="2">The sequence shown here is derived from an EMBL/GenBank/DDBJ whole genome shotgun (WGS) entry which is preliminary data.</text>
</comment>
<feature type="region of interest" description="Disordered" evidence="1">
    <location>
        <begin position="8"/>
        <end position="28"/>
    </location>
</feature>
<dbReference type="RefSeq" id="WP_110793324.1">
    <property type="nucleotide sequence ID" value="NZ_QJRY01000008.1"/>
</dbReference>
<proteinExistence type="predicted"/>
<gene>
    <name evidence="2" type="ORF">DMY87_19520</name>
</gene>
<sequence length="67" mass="7552">MGYSIVMVGPRSKPSDEIDFAPPSADSSPAEYEAWKIEKVTKALKQCEDRDAMIPAADVWERFGFER</sequence>
<reference evidence="2 3" key="1">
    <citation type="submission" date="2018-06" db="EMBL/GenBank/DDBJ databases">
        <title>Rhizobium wuzhouense sp. nov., isolated from roots of Oryza officinalis.</title>
        <authorList>
            <person name="Yuan T."/>
        </authorList>
    </citation>
    <scope>NUCLEOTIDE SEQUENCE [LARGE SCALE GENOMIC DNA]</scope>
    <source>
        <strain evidence="2 3">W44</strain>
    </source>
</reference>
<organism evidence="2 3">
    <name type="scientific">Rhizobium wuzhouense</name>
    <dbReference type="NCBI Taxonomy" id="1986026"/>
    <lineage>
        <taxon>Bacteria</taxon>
        <taxon>Pseudomonadati</taxon>
        <taxon>Pseudomonadota</taxon>
        <taxon>Alphaproteobacteria</taxon>
        <taxon>Hyphomicrobiales</taxon>
        <taxon>Rhizobiaceae</taxon>
        <taxon>Rhizobium/Agrobacterium group</taxon>
        <taxon>Rhizobium</taxon>
    </lineage>
</organism>
<accession>A0ABX5NLD1</accession>
<evidence type="ECO:0000313" key="3">
    <source>
        <dbReference type="Proteomes" id="UP000247536"/>
    </source>
</evidence>